<organism evidence="7 8">
    <name type="scientific">Roseibium aggregatum</name>
    <dbReference type="NCBI Taxonomy" id="187304"/>
    <lineage>
        <taxon>Bacteria</taxon>
        <taxon>Pseudomonadati</taxon>
        <taxon>Pseudomonadota</taxon>
        <taxon>Alphaproteobacteria</taxon>
        <taxon>Hyphomicrobiales</taxon>
        <taxon>Stappiaceae</taxon>
        <taxon>Roseibium</taxon>
    </lineage>
</organism>
<feature type="domain" description="NnrU" evidence="6">
    <location>
        <begin position="3"/>
        <end position="192"/>
    </location>
</feature>
<keyword evidence="4 5" id="KW-0472">Membrane</keyword>
<dbReference type="STRING" id="187304.B0E33_00755"/>
<sequence>MALLIAGLVLFLGIHTLPMFPATRDGLVSRLGETPYKGLYTLLSFVGLGLIVYGYGVARFEGPPVLYDPPFWLRHVTMLFMVPVFIFLVAAYVPSRIKTVLKHPMLVAVKLWALAHLLANGDLASVLLFGGFLAWAVADRISVKRRGPGAGQIGALATAKPGKYSDFVVILLGLVLYGLFAWKLHALLIGVPVA</sequence>
<dbReference type="Proteomes" id="UP000048926">
    <property type="component" value="Unassembled WGS sequence"/>
</dbReference>
<name>A0A0M6XYQ5_9HYPH</name>
<evidence type="ECO:0000256" key="5">
    <source>
        <dbReference type="SAM" id="Phobius"/>
    </source>
</evidence>
<feature type="transmembrane region" description="Helical" evidence="5">
    <location>
        <begin position="40"/>
        <end position="60"/>
    </location>
</feature>
<keyword evidence="8" id="KW-1185">Reference proteome</keyword>
<evidence type="ECO:0000256" key="2">
    <source>
        <dbReference type="ARBA" id="ARBA00022692"/>
    </source>
</evidence>
<dbReference type="RefSeq" id="WP_055653622.1">
    <property type="nucleotide sequence ID" value="NZ_CXST01000001.1"/>
</dbReference>
<dbReference type="EMBL" id="CXST01000001">
    <property type="protein sequence ID" value="CTQ41759.1"/>
    <property type="molecule type" value="Genomic_DNA"/>
</dbReference>
<comment type="subcellular location">
    <subcellularLocation>
        <location evidence="1">Membrane</location>
        <topology evidence="1">Multi-pass membrane protein</topology>
    </subcellularLocation>
</comment>
<proteinExistence type="predicted"/>
<reference evidence="8" key="1">
    <citation type="submission" date="2015-07" db="EMBL/GenBank/DDBJ databases">
        <authorList>
            <person name="Rodrigo-Torres Lidia"/>
            <person name="Arahal R.David."/>
        </authorList>
    </citation>
    <scope>NUCLEOTIDE SEQUENCE [LARGE SCALE GENOMIC DNA]</scope>
    <source>
        <strain evidence="8">CECT 4801</strain>
    </source>
</reference>
<feature type="transmembrane region" description="Helical" evidence="5">
    <location>
        <begin position="72"/>
        <end position="93"/>
    </location>
</feature>
<feature type="transmembrane region" description="Helical" evidence="5">
    <location>
        <begin position="113"/>
        <end position="138"/>
    </location>
</feature>
<evidence type="ECO:0000313" key="7">
    <source>
        <dbReference type="EMBL" id="CTQ41759.1"/>
    </source>
</evidence>
<keyword evidence="3 5" id="KW-1133">Transmembrane helix</keyword>
<evidence type="ECO:0000256" key="1">
    <source>
        <dbReference type="ARBA" id="ARBA00004141"/>
    </source>
</evidence>
<feature type="transmembrane region" description="Helical" evidence="5">
    <location>
        <begin position="167"/>
        <end position="191"/>
    </location>
</feature>
<evidence type="ECO:0000256" key="4">
    <source>
        <dbReference type="ARBA" id="ARBA00023136"/>
    </source>
</evidence>
<dbReference type="Pfam" id="PF07298">
    <property type="entry name" value="NnrU"/>
    <property type="match status" value="1"/>
</dbReference>
<gene>
    <name evidence="7" type="ORF">LAL4801_00179</name>
</gene>
<dbReference type="AlphaFoldDB" id="A0A0M6XYQ5"/>
<evidence type="ECO:0000256" key="3">
    <source>
        <dbReference type="ARBA" id="ARBA00022989"/>
    </source>
</evidence>
<dbReference type="OrthoDB" id="5293641at2"/>
<evidence type="ECO:0000259" key="6">
    <source>
        <dbReference type="Pfam" id="PF07298"/>
    </source>
</evidence>
<accession>A0A0M6XYQ5</accession>
<protein>
    <submittedName>
        <fullName evidence="7">Putative membrane protein</fullName>
    </submittedName>
</protein>
<dbReference type="InterPro" id="IPR009915">
    <property type="entry name" value="NnrU_dom"/>
</dbReference>
<dbReference type="GO" id="GO:0016020">
    <property type="term" value="C:membrane"/>
    <property type="evidence" value="ECO:0007669"/>
    <property type="project" value="UniProtKB-SubCell"/>
</dbReference>
<keyword evidence="2 5" id="KW-0812">Transmembrane</keyword>
<evidence type="ECO:0000313" key="8">
    <source>
        <dbReference type="Proteomes" id="UP000048926"/>
    </source>
</evidence>